<gene>
    <name evidence="1" type="ORF">MML48_5g00011060</name>
</gene>
<protein>
    <submittedName>
        <fullName evidence="1">52 kDa repressor of the inhibitor of the protein kinase-like protein-related</fullName>
    </submittedName>
</protein>
<dbReference type="Proteomes" id="UP001056778">
    <property type="component" value="Chromosome 5"/>
</dbReference>
<dbReference type="EMBL" id="CM043019">
    <property type="protein sequence ID" value="KAI4461446.1"/>
    <property type="molecule type" value="Genomic_DNA"/>
</dbReference>
<proteinExistence type="predicted"/>
<sequence>MPRQPDQRDSVLEVRGKIVSRKHVGSHYHKTSTAASKAFLENAPVDVQLQIGHHNTIEENKQILSAIISCIIFCGIHDLPLRGKEGSEGVFFDLLNLRIDSGDEALKSHSDNCQKNAVYTSPTIQNEIIQLCGEVIKEKIIEDCKRAKAYAVMADETADISGKEQLSIGLRFYDESQKIIREDFVGYIELKYQDASTIASAIQSFLENNFSVDNCVGFGFDGCSTTAGKEGGVQAILKKKYAKSLFFHCCSLRLNLVVNDTRKLPEIRNTIATVKDTITFFRESPARRKSVPNLSRLSLGHLSVEGNYATRKSAYQLHCARYFAILGPVVNVLQGKSMDLVMVKKHIDDILDVIKEDRQDVENVSYDLFKKSLDIAEKVGVELSVPRVTQKQVYRSNPPSESAVEYWKRSIIIPYLDSLTSSLDARFSNENTPAFSLTYLHPSSMLKMASKYFKNNAKSLMEFYKLCDVSAELDLWYNIWKKKNLAEDKLTDIEVAALLEEANVFFPATRHALPILSAFPSTTATVERSFSTLRRAKTWLMSTMGDDRLTGMCLMNVHRKFLKESQDCIVKKVLELQHKKFIIESYFRTGRNLDNGEWVYSINQCLQDFRQRFPNLPITYAQLLSHVHACIDKFQETGAVTRKPGGGAPKKRTAACIEDIRQRMDNSPKKSIPKLSQQVQLSVGTCHTILKKDLKLYPYKIQAVHELTQKSDTKKQAIRKGKRGREIYEVQKNSSESSEEESFTFYINKVDHLNCNGENGMIDVNVGGVNMKMMIDSGANCNVIDKRMWERCKEEKIKCKSQKRDDHINVYGTQVKISIIGKIRSKIKINDKVMEDVEVLVIEGTGVPILGRQTALNMGVL</sequence>
<evidence type="ECO:0000313" key="1">
    <source>
        <dbReference type="EMBL" id="KAI4461446.1"/>
    </source>
</evidence>
<evidence type="ECO:0000313" key="2">
    <source>
        <dbReference type="Proteomes" id="UP001056778"/>
    </source>
</evidence>
<accession>A0ACB9T3Q4</accession>
<reference evidence="1" key="1">
    <citation type="submission" date="2022-04" db="EMBL/GenBank/DDBJ databases">
        <title>Chromosome-scale genome assembly of Holotrichia oblita Faldermann.</title>
        <authorList>
            <person name="Rongchong L."/>
        </authorList>
    </citation>
    <scope>NUCLEOTIDE SEQUENCE</scope>
    <source>
        <strain evidence="1">81SQS9</strain>
    </source>
</reference>
<organism evidence="1 2">
    <name type="scientific">Holotrichia oblita</name>
    <name type="common">Chafer beetle</name>
    <dbReference type="NCBI Taxonomy" id="644536"/>
    <lineage>
        <taxon>Eukaryota</taxon>
        <taxon>Metazoa</taxon>
        <taxon>Ecdysozoa</taxon>
        <taxon>Arthropoda</taxon>
        <taxon>Hexapoda</taxon>
        <taxon>Insecta</taxon>
        <taxon>Pterygota</taxon>
        <taxon>Neoptera</taxon>
        <taxon>Endopterygota</taxon>
        <taxon>Coleoptera</taxon>
        <taxon>Polyphaga</taxon>
        <taxon>Scarabaeiformia</taxon>
        <taxon>Scarabaeidae</taxon>
        <taxon>Melolonthinae</taxon>
        <taxon>Holotrichia</taxon>
    </lineage>
</organism>
<keyword evidence="2" id="KW-1185">Reference proteome</keyword>
<comment type="caution">
    <text evidence="1">The sequence shown here is derived from an EMBL/GenBank/DDBJ whole genome shotgun (WGS) entry which is preliminary data.</text>
</comment>
<name>A0ACB9T3Q4_HOLOL</name>